<organism evidence="4 5">
    <name type="scientific">Rhodococcus phage CosmicSans</name>
    <dbReference type="NCBI Taxonomy" id="1701851"/>
    <lineage>
        <taxon>Viruses</taxon>
        <taxon>Duplodnaviria</taxon>
        <taxon>Heunggongvirae</taxon>
        <taxon>Uroviricota</taxon>
        <taxon>Caudoviricetes</taxon>
        <taxon>Rerduovirus</taxon>
        <taxon>Rerduovirus RER2</taxon>
    </lineage>
</organism>
<dbReference type="InterPro" id="IPR024455">
    <property type="entry name" value="Phage_capsid"/>
</dbReference>
<dbReference type="EMBL" id="KT372002">
    <property type="protein sequence ID" value="ALA06459.1"/>
    <property type="molecule type" value="Genomic_DNA"/>
</dbReference>
<dbReference type="OrthoDB" id="4808at10239"/>
<evidence type="ECO:0000313" key="5">
    <source>
        <dbReference type="Proteomes" id="UP000203368"/>
    </source>
</evidence>
<evidence type="ECO:0000256" key="2">
    <source>
        <dbReference type="ARBA" id="ARBA00022844"/>
    </source>
</evidence>
<feature type="domain" description="Phage capsid-like C-terminal" evidence="3">
    <location>
        <begin position="17"/>
        <end position="300"/>
    </location>
</feature>
<dbReference type="NCBIfam" id="TIGR01554">
    <property type="entry name" value="major_cap_HK97"/>
    <property type="match status" value="1"/>
</dbReference>
<dbReference type="SUPFAM" id="SSF56563">
    <property type="entry name" value="Major capsid protein gp5"/>
    <property type="match status" value="1"/>
</dbReference>
<comment type="subcellular location">
    <subcellularLocation>
        <location evidence="1">Virion</location>
    </subcellularLocation>
</comment>
<dbReference type="Proteomes" id="UP000203368">
    <property type="component" value="Segment"/>
</dbReference>
<evidence type="ECO:0000313" key="4">
    <source>
        <dbReference type="EMBL" id="ALA06459.1"/>
    </source>
</evidence>
<protein>
    <submittedName>
        <fullName evidence="4">Major capsid protein</fullName>
    </submittedName>
</protein>
<dbReference type="GO" id="GO:0044423">
    <property type="term" value="C:virion component"/>
    <property type="evidence" value="ECO:0007669"/>
    <property type="project" value="UniProtKB-KW"/>
</dbReference>
<keyword evidence="2" id="KW-0946">Virion</keyword>
<proteinExistence type="predicted"/>
<dbReference type="Gene3D" id="3.30.2400.10">
    <property type="entry name" value="Major capsid protein gp5"/>
    <property type="match status" value="1"/>
</dbReference>
<reference evidence="4 5" key="1">
    <citation type="submission" date="2015-08" db="EMBL/GenBank/DDBJ databases">
        <authorList>
            <person name="Adesuyi A.O."/>
            <person name="Belay S."/>
            <person name="Corso A.D."/>
            <person name="Debo C.J."/>
            <person name="Downie J."/>
            <person name="Durmaz C."/>
            <person name="Espinoza J.R."/>
            <person name="Gilliam M.L."/>
            <person name="Gooden M.C."/>
            <person name="Hervey R.L."/>
            <person name="Ilanchezhian M."/>
            <person name="Kamara A."/>
            <person name="Lanao D.A."/>
            <person name="Malapati S.H."/>
            <person name="Moondra S."/>
            <person name="Mattei A.M."/>
            <person name="May C.J."/>
            <person name="Modlin S.E."/>
            <person name="Sadik I."/>
            <person name="Saulenas K.M."/>
            <person name="Allen E.A."/>
            <person name="Whitaker A.L."/>
            <person name="Awate O.A."/>
            <person name="Gray V.C."/>
            <person name="Buchser W.J."/>
            <person name="Saha M.S."/>
            <person name="Delesalle V.A."/>
            <person name="Bradley K.W."/>
            <person name="Asai D.J."/>
            <person name="Bowman C.A."/>
            <person name="Russell D.A."/>
            <person name="Pope W.H."/>
            <person name="Jacobs-Sera D."/>
            <person name="Hendrix R.W."/>
            <person name="Hatfull G.F."/>
        </authorList>
    </citation>
    <scope>NUCLEOTIDE SEQUENCE [LARGE SCALE GENOMIC DNA]</scope>
</reference>
<name>A0A0K2CLY1_9CAUD</name>
<accession>A0A0K2CLY1</accession>
<dbReference type="GeneID" id="26517967"/>
<dbReference type="Gene3D" id="3.30.2320.10">
    <property type="entry name" value="hypothetical protein PF0899 domain"/>
    <property type="match status" value="1"/>
</dbReference>
<gene>
    <name evidence="4" type="ORF">SEA_COSMICSANS_12</name>
</gene>
<dbReference type="KEGG" id="vg:26517967"/>
<sequence>MALSTQVAQTSDFAGFLDPTRSKPIFEEVARRSVLQQLARKIDMGPTGVTVPYWDGEVTAAWTAEGGKKPLTKGGFDMFGVQPAKIATIFAMSSEVVRANPEGYIETMKEKVAEAFAVAFDNAGFHGTNTPFGAYIDQSTKAVSLTPADPATTYDAFNNSLEVLVEDGKRLSGFLLDEKAEPLINGATDKNNRPLFLDANYTETNDLMRRGRILSRPALFADRVGTAATQAAPETIGYAGDWSKVLWGQIGGISYDVSDQATLTLDGELVSLWEHNLVAVRCEAEFAIHVHDVESFAKLTKGVKLP</sequence>
<dbReference type="RefSeq" id="YP_009189665.1">
    <property type="nucleotide sequence ID" value="NC_028677.1"/>
</dbReference>
<evidence type="ECO:0000256" key="1">
    <source>
        <dbReference type="ARBA" id="ARBA00004328"/>
    </source>
</evidence>
<dbReference type="InterPro" id="IPR054612">
    <property type="entry name" value="Phage_capsid-like_C"/>
</dbReference>
<dbReference type="Pfam" id="PF05065">
    <property type="entry name" value="Phage_capsid"/>
    <property type="match status" value="1"/>
</dbReference>
<evidence type="ECO:0000259" key="3">
    <source>
        <dbReference type="Pfam" id="PF05065"/>
    </source>
</evidence>